<dbReference type="Proteomes" id="UP000005850">
    <property type="component" value="Chromosome"/>
</dbReference>
<name>A0A075R725_BRELA</name>
<dbReference type="KEGG" id="blr:BRLA_c029240"/>
<protein>
    <submittedName>
        <fullName evidence="1">Uncharacterized protein</fullName>
    </submittedName>
</protein>
<keyword evidence="2" id="KW-1185">Reference proteome</keyword>
<reference evidence="1 2" key="1">
    <citation type="journal article" date="2011" name="J. Bacteriol.">
        <title>Genome sequence of Brevibacillus laterosporus LMG 15441, a pathogen of invertebrates.</title>
        <authorList>
            <person name="Djukic M."/>
            <person name="Poehlein A."/>
            <person name="Thurmer A."/>
            <person name="Daniel R."/>
        </authorList>
    </citation>
    <scope>NUCLEOTIDE SEQUENCE [LARGE SCALE GENOMIC DNA]</scope>
    <source>
        <strain evidence="1 2">LMG 15441</strain>
    </source>
</reference>
<dbReference type="HOGENOM" id="CLU_1369914_0_0_9"/>
<evidence type="ECO:0000313" key="1">
    <source>
        <dbReference type="EMBL" id="AIG27236.1"/>
    </source>
</evidence>
<dbReference type="EMBL" id="CP007806">
    <property type="protein sequence ID" value="AIG27236.1"/>
    <property type="molecule type" value="Genomic_DNA"/>
</dbReference>
<dbReference type="AlphaFoldDB" id="A0A075R725"/>
<organism evidence="1 2">
    <name type="scientific">Brevibacillus laterosporus LMG 15441</name>
    <dbReference type="NCBI Taxonomy" id="1042163"/>
    <lineage>
        <taxon>Bacteria</taxon>
        <taxon>Bacillati</taxon>
        <taxon>Bacillota</taxon>
        <taxon>Bacilli</taxon>
        <taxon>Bacillales</taxon>
        <taxon>Paenibacillaceae</taxon>
        <taxon>Brevibacillus</taxon>
    </lineage>
</organism>
<dbReference type="RefSeq" id="WP_003335890.1">
    <property type="nucleotide sequence ID" value="NZ_CP007806.1"/>
</dbReference>
<proteinExistence type="predicted"/>
<gene>
    <name evidence="1" type="ORF">BRLA_c029240</name>
</gene>
<sequence length="199" mass="22694">MKVRSVGLFTLILLGVLQFYAASSSIEEPTVGTGAPPEYLSIQDLDNVRFKDDSSKTKTIKIPIKSIPEFNRIYSKLENDNLKKMELYATRGIILSGDKDTTYLLLRYQCGTKLCNAVLIKKDHNKITTTPVIPESQIYVEHKFSPNKEILALSFISDLRNDYKEYTVYLIDTSTLKKHKTISLKQQTPDLNKIIRENS</sequence>
<evidence type="ECO:0000313" key="2">
    <source>
        <dbReference type="Proteomes" id="UP000005850"/>
    </source>
</evidence>
<accession>A0A075R725</accession>